<evidence type="ECO:0000313" key="3">
    <source>
        <dbReference type="EMBL" id="OBP68116.1"/>
    </source>
</evidence>
<dbReference type="Gene3D" id="2.102.30.10">
    <property type="entry name" value="tm1086 (SG structure) domain"/>
    <property type="match status" value="1"/>
</dbReference>
<dbReference type="Proteomes" id="UP000093748">
    <property type="component" value="Unassembled WGS sequence"/>
</dbReference>
<accession>A0A1A5HXN3</accession>
<proteinExistence type="predicted"/>
<evidence type="ECO:0000259" key="2">
    <source>
        <dbReference type="Pfam" id="PF20999"/>
    </source>
</evidence>
<feature type="domain" description="DUF4438" evidence="1">
    <location>
        <begin position="38"/>
        <end position="176"/>
    </location>
</feature>
<dbReference type="Gene3D" id="2.40.10.170">
    <property type="match status" value="1"/>
</dbReference>
<dbReference type="RefSeq" id="WP_032929006.1">
    <property type="nucleotide sequence ID" value="NZ_LZTH01000009.1"/>
</dbReference>
<dbReference type="GeneID" id="66685700"/>
<name>A0A1A5HXN3_RHILI</name>
<dbReference type="Pfam" id="PF20999">
    <property type="entry name" value="DUF4438_C"/>
    <property type="match status" value="1"/>
</dbReference>
<evidence type="ECO:0000259" key="1">
    <source>
        <dbReference type="Pfam" id="PF14505"/>
    </source>
</evidence>
<organism evidence="3 4">
    <name type="scientific">Rhizobium loti</name>
    <name type="common">Mesorhizobium loti</name>
    <dbReference type="NCBI Taxonomy" id="381"/>
    <lineage>
        <taxon>Bacteria</taxon>
        <taxon>Pseudomonadati</taxon>
        <taxon>Pseudomonadota</taxon>
        <taxon>Alphaproteobacteria</taxon>
        <taxon>Hyphomicrobiales</taxon>
        <taxon>Phyllobacteriaceae</taxon>
        <taxon>Mesorhizobium</taxon>
    </lineage>
</organism>
<dbReference type="OrthoDB" id="596789at2"/>
<dbReference type="InterPro" id="IPR044909">
    <property type="entry name" value="TM_1086_sf"/>
</dbReference>
<dbReference type="EMBL" id="LZTJ01000036">
    <property type="protein sequence ID" value="OBP68116.1"/>
    <property type="molecule type" value="Genomic_DNA"/>
</dbReference>
<feature type="domain" description="DUF4438" evidence="2">
    <location>
        <begin position="183"/>
        <end position="301"/>
    </location>
</feature>
<dbReference type="Gene3D" id="4.10.1180.10">
    <property type="entry name" value="tm1086 domain"/>
    <property type="match status" value="1"/>
</dbReference>
<dbReference type="InterPro" id="IPR048399">
    <property type="entry name" value="DUF4438_C"/>
</dbReference>
<dbReference type="InterPro" id="IPR044910">
    <property type="entry name" value="TM_1086_SG_dom"/>
</dbReference>
<protein>
    <submittedName>
        <fullName evidence="3">DUF4438 domain-containing protein</fullName>
    </submittedName>
</protein>
<sequence length="344" mass="36840">MKPPRIHPVHGLRTNARDLVMISVAGQVASPTERGTPWRIGYDGRPRSLPGTGGIVLNHRVGDPCVGLAGDHVEPAVSIRNEARAAGGNPDAANQALQSYSCVGNHAIVTSGRAAGARGVVTGKHGGVDTVLIDFPLPAMRQMAIGDRIQVWAYGLGLRLTDYPDVAIWNCSPRLLARWRPVERNGRIHVKVTHRIPARVMGSGLGRNNVLRGDYDIQMSDPGMVRRYKLGSLRFGDIVGIMDADNRYGRSRLGGHVSVGVIVHSDSTVAGHGPGVVSLLSAPASILQLELSPDANIARYLDIRPPRPARPSFPLPTVEQRERTVAKLRRRATASDASMVAGPG</sequence>
<dbReference type="InterPro" id="IPR029433">
    <property type="entry name" value="DUF4438_N"/>
</dbReference>
<dbReference type="Pfam" id="PF14505">
    <property type="entry name" value="DUF4438"/>
    <property type="match status" value="1"/>
</dbReference>
<evidence type="ECO:0000313" key="4">
    <source>
        <dbReference type="Proteomes" id="UP000093748"/>
    </source>
</evidence>
<reference evidence="4" key="1">
    <citation type="submission" date="2016-06" db="EMBL/GenBank/DDBJ databases">
        <title>NZP2037 Pacbio-Illumina hybrid assembly.</title>
        <authorList>
            <person name="Ramsay J.P."/>
        </authorList>
    </citation>
    <scope>NUCLEOTIDE SEQUENCE [LARGE SCALE GENOMIC DNA]</scope>
    <source>
        <strain evidence="4">R7ANS::ICEMlSym2042</strain>
    </source>
</reference>
<dbReference type="AlphaFoldDB" id="A0A1A5HXN3"/>
<comment type="caution">
    <text evidence="3">The sequence shown here is derived from an EMBL/GenBank/DDBJ whole genome shotgun (WGS) entry which is preliminary data.</text>
</comment>
<gene>
    <name evidence="3" type="ORF">BAE39_26490</name>
</gene>